<keyword evidence="3" id="KW-1185">Reference proteome</keyword>
<gene>
    <name evidence="2" type="ORF">QTP81_02125</name>
</gene>
<proteinExistence type="predicted"/>
<protein>
    <submittedName>
        <fullName evidence="2">Uncharacterized protein</fullName>
    </submittedName>
</protein>
<organism evidence="2 3">
    <name type="scientific">Alteromonas arenosi</name>
    <dbReference type="NCBI Taxonomy" id="3055817"/>
    <lineage>
        <taxon>Bacteria</taxon>
        <taxon>Pseudomonadati</taxon>
        <taxon>Pseudomonadota</taxon>
        <taxon>Gammaproteobacteria</taxon>
        <taxon>Alteromonadales</taxon>
        <taxon>Alteromonadaceae</taxon>
        <taxon>Alteromonas/Salinimonas group</taxon>
        <taxon>Alteromonas</taxon>
    </lineage>
</organism>
<sequence>MEFLKNLAAKGQLIYAKLNIPQRIYVGAFLYLLLMLIFGDVGESVNTVGVLAFIALALETWPLIVKIWSSLLGRILLILFYIIVTNLAVATGAQMLNKIVGIDPAFLFYSKGFVTLLIAPLWILSLTLLIMLVYFVFLQLALMFKLALRLLRFKFHLANQKLAYPTRTAVLKMFLIPFMFATSVSLIERYGKWFGEVDFQVVSVSDDSTDGNMAKDANDTEATDFPDHGFSTQRLIAEFVYHFEAFEYSECQKDEDQRALFVGEQQVLLIRKNSQKRSGHEFVVMPCVLTSAVHTSPFDKQ</sequence>
<feature type="transmembrane region" description="Helical" evidence="1">
    <location>
        <begin position="45"/>
        <end position="65"/>
    </location>
</feature>
<feature type="transmembrane region" description="Helical" evidence="1">
    <location>
        <begin position="71"/>
        <end position="93"/>
    </location>
</feature>
<feature type="transmembrane region" description="Helical" evidence="1">
    <location>
        <begin position="20"/>
        <end position="38"/>
    </location>
</feature>
<accession>A0ABT7STB2</accession>
<keyword evidence="1" id="KW-0472">Membrane</keyword>
<comment type="caution">
    <text evidence="2">The sequence shown here is derived from an EMBL/GenBank/DDBJ whole genome shotgun (WGS) entry which is preliminary data.</text>
</comment>
<evidence type="ECO:0000256" key="1">
    <source>
        <dbReference type="SAM" id="Phobius"/>
    </source>
</evidence>
<dbReference type="EMBL" id="JAUCBP010000002">
    <property type="protein sequence ID" value="MDM7859401.1"/>
    <property type="molecule type" value="Genomic_DNA"/>
</dbReference>
<name>A0ABT7STB2_9ALTE</name>
<dbReference type="RefSeq" id="WP_289363418.1">
    <property type="nucleotide sequence ID" value="NZ_JAUCBP010000002.1"/>
</dbReference>
<evidence type="ECO:0000313" key="3">
    <source>
        <dbReference type="Proteomes" id="UP001234343"/>
    </source>
</evidence>
<reference evidence="2 3" key="1">
    <citation type="submission" date="2023-06" db="EMBL/GenBank/DDBJ databases">
        <title>Alteromonas sp. ASW11-36 isolated from intertidal sand.</title>
        <authorList>
            <person name="Li Y."/>
        </authorList>
    </citation>
    <scope>NUCLEOTIDE SEQUENCE [LARGE SCALE GENOMIC DNA]</scope>
    <source>
        <strain evidence="2 3">ASW11-36</strain>
    </source>
</reference>
<keyword evidence="1" id="KW-1133">Transmembrane helix</keyword>
<evidence type="ECO:0000313" key="2">
    <source>
        <dbReference type="EMBL" id="MDM7859401.1"/>
    </source>
</evidence>
<dbReference type="Proteomes" id="UP001234343">
    <property type="component" value="Unassembled WGS sequence"/>
</dbReference>
<keyword evidence="1" id="KW-0812">Transmembrane</keyword>